<reference evidence="3" key="1">
    <citation type="journal article" date="2012" name="MBio">
        <title>Comparative genome analysis of Trichophyton rubrum and related dermatophytes reveals candidate genes involved in infection.</title>
        <authorList>
            <person name="Martinez D.A."/>
            <person name="Oliver B.G."/>
            <person name="Graeser Y."/>
            <person name="Goldberg J.M."/>
            <person name="Li W."/>
            <person name="Martinez-Rossi N.M."/>
            <person name="Monod M."/>
            <person name="Shelest E."/>
            <person name="Barton R.C."/>
            <person name="Birch E."/>
            <person name="Brakhage A.A."/>
            <person name="Chen Z."/>
            <person name="Gurr S.J."/>
            <person name="Heiman D."/>
            <person name="Heitman J."/>
            <person name="Kosti I."/>
            <person name="Rossi A."/>
            <person name="Saif S."/>
            <person name="Samalova M."/>
            <person name="Saunders C.W."/>
            <person name="Shea T."/>
            <person name="Summerbell R.C."/>
            <person name="Xu J."/>
            <person name="Young S."/>
            <person name="Zeng Q."/>
            <person name="Birren B.W."/>
            <person name="Cuomo C.A."/>
            <person name="White T.C."/>
        </authorList>
    </citation>
    <scope>NUCLEOTIDE SEQUENCE [LARGE SCALE GENOMIC DNA]</scope>
    <source>
        <strain evidence="3">CBS 112818</strain>
    </source>
</reference>
<organism evidence="2 3">
    <name type="scientific">Trichophyton tonsurans (strain CBS 112818)</name>
    <name type="common">Scalp ringworm fungus</name>
    <dbReference type="NCBI Taxonomy" id="647933"/>
    <lineage>
        <taxon>Eukaryota</taxon>
        <taxon>Fungi</taxon>
        <taxon>Dikarya</taxon>
        <taxon>Ascomycota</taxon>
        <taxon>Pezizomycotina</taxon>
        <taxon>Eurotiomycetes</taxon>
        <taxon>Eurotiomycetidae</taxon>
        <taxon>Onygenales</taxon>
        <taxon>Arthrodermataceae</taxon>
        <taxon>Trichophyton</taxon>
    </lineage>
</organism>
<proteinExistence type="predicted"/>
<dbReference type="HOGENOM" id="CLU_1797846_0_0_1"/>
<gene>
    <name evidence="2" type="ORF">TESG_00143</name>
</gene>
<evidence type="ECO:0000313" key="2">
    <source>
        <dbReference type="EMBL" id="EGD92570.1"/>
    </source>
</evidence>
<keyword evidence="1" id="KW-1133">Transmembrane helix</keyword>
<name>F2RMM1_TRIT1</name>
<dbReference type="Proteomes" id="UP000009172">
    <property type="component" value="Unassembled WGS sequence"/>
</dbReference>
<evidence type="ECO:0000256" key="1">
    <source>
        <dbReference type="SAM" id="Phobius"/>
    </source>
</evidence>
<sequence length="144" mass="16449">MSGWSRCNKLREQYEQIHRVKHYFRVLFSHPSGIEGSGSKRDILCLFQGITDLGVRGRVYILGVEWNETIFVEAIVHWEPRGPPLFFIPIRPCLALFEVSCNNQADDRWCKASDRKYSKRASPLSTILPVSILTTGTLYFGGIS</sequence>
<dbReference type="AlphaFoldDB" id="F2RMM1"/>
<evidence type="ECO:0000313" key="3">
    <source>
        <dbReference type="Proteomes" id="UP000009172"/>
    </source>
</evidence>
<accession>F2RMM1</accession>
<protein>
    <submittedName>
        <fullName evidence="2">Uncharacterized protein</fullName>
    </submittedName>
</protein>
<keyword evidence="1" id="KW-0472">Membrane</keyword>
<dbReference type="EMBL" id="GG698477">
    <property type="protein sequence ID" value="EGD92570.1"/>
    <property type="molecule type" value="Genomic_DNA"/>
</dbReference>
<keyword evidence="1" id="KW-0812">Transmembrane</keyword>
<feature type="transmembrane region" description="Helical" evidence="1">
    <location>
        <begin position="121"/>
        <end position="141"/>
    </location>
</feature>
<keyword evidence="3" id="KW-1185">Reference proteome</keyword>